<dbReference type="HOGENOM" id="CLU_601285_0_0_1"/>
<evidence type="ECO:0000256" key="1">
    <source>
        <dbReference type="SAM" id="MobiDB-lite"/>
    </source>
</evidence>
<dbReference type="OrthoDB" id="2758596at2759"/>
<proteinExistence type="predicted"/>
<evidence type="ECO:0000313" key="4">
    <source>
        <dbReference type="Proteomes" id="UP000016930"/>
    </source>
</evidence>
<keyword evidence="4" id="KW-1185">Reference proteome</keyword>
<dbReference type="Proteomes" id="UP000016930">
    <property type="component" value="Unassembled WGS sequence"/>
</dbReference>
<feature type="region of interest" description="Disordered" evidence="1">
    <location>
        <begin position="297"/>
        <end position="330"/>
    </location>
</feature>
<keyword evidence="2" id="KW-1133">Transmembrane helix</keyword>
<accession>M2Q9K5</accession>
<organism evidence="3 4">
    <name type="scientific">Ceriporiopsis subvermispora (strain B)</name>
    <name type="common">White-rot fungus</name>
    <name type="synonym">Gelatoporia subvermispora</name>
    <dbReference type="NCBI Taxonomy" id="914234"/>
    <lineage>
        <taxon>Eukaryota</taxon>
        <taxon>Fungi</taxon>
        <taxon>Dikarya</taxon>
        <taxon>Basidiomycota</taxon>
        <taxon>Agaricomycotina</taxon>
        <taxon>Agaricomycetes</taxon>
        <taxon>Polyporales</taxon>
        <taxon>Gelatoporiaceae</taxon>
        <taxon>Gelatoporia</taxon>
    </lineage>
</organism>
<reference evidence="3 4" key="1">
    <citation type="journal article" date="2012" name="Proc. Natl. Acad. Sci. U.S.A.">
        <title>Comparative genomics of Ceriporiopsis subvermispora and Phanerochaete chrysosporium provide insight into selective ligninolysis.</title>
        <authorList>
            <person name="Fernandez-Fueyo E."/>
            <person name="Ruiz-Duenas F.J."/>
            <person name="Ferreira P."/>
            <person name="Floudas D."/>
            <person name="Hibbett D.S."/>
            <person name="Canessa P."/>
            <person name="Larrondo L.F."/>
            <person name="James T.Y."/>
            <person name="Seelenfreund D."/>
            <person name="Lobos S."/>
            <person name="Polanco R."/>
            <person name="Tello M."/>
            <person name="Honda Y."/>
            <person name="Watanabe T."/>
            <person name="Watanabe T."/>
            <person name="Ryu J.S."/>
            <person name="Kubicek C.P."/>
            <person name="Schmoll M."/>
            <person name="Gaskell J."/>
            <person name="Hammel K.E."/>
            <person name="St John F.J."/>
            <person name="Vanden Wymelenberg A."/>
            <person name="Sabat G."/>
            <person name="Splinter BonDurant S."/>
            <person name="Syed K."/>
            <person name="Yadav J.S."/>
            <person name="Doddapaneni H."/>
            <person name="Subramanian V."/>
            <person name="Lavin J.L."/>
            <person name="Oguiza J.A."/>
            <person name="Perez G."/>
            <person name="Pisabarro A.G."/>
            <person name="Ramirez L."/>
            <person name="Santoyo F."/>
            <person name="Master E."/>
            <person name="Coutinho P.M."/>
            <person name="Henrissat B."/>
            <person name="Lombard V."/>
            <person name="Magnuson J.K."/>
            <person name="Kuees U."/>
            <person name="Hori C."/>
            <person name="Igarashi K."/>
            <person name="Samejima M."/>
            <person name="Held B.W."/>
            <person name="Barry K.W."/>
            <person name="LaButti K.M."/>
            <person name="Lapidus A."/>
            <person name="Lindquist E.A."/>
            <person name="Lucas S.M."/>
            <person name="Riley R."/>
            <person name="Salamov A.A."/>
            <person name="Hoffmeister D."/>
            <person name="Schwenk D."/>
            <person name="Hadar Y."/>
            <person name="Yarden O."/>
            <person name="de Vries R.P."/>
            <person name="Wiebenga A."/>
            <person name="Stenlid J."/>
            <person name="Eastwood D."/>
            <person name="Grigoriev I.V."/>
            <person name="Berka R.M."/>
            <person name="Blanchette R.A."/>
            <person name="Kersten P."/>
            <person name="Martinez A.T."/>
            <person name="Vicuna R."/>
            <person name="Cullen D."/>
        </authorList>
    </citation>
    <scope>NUCLEOTIDE SEQUENCE [LARGE SCALE GENOMIC DNA]</scope>
    <source>
        <strain evidence="3 4">B</strain>
    </source>
</reference>
<keyword evidence="2" id="KW-0472">Membrane</keyword>
<evidence type="ECO:0000313" key="3">
    <source>
        <dbReference type="EMBL" id="EMD33543.1"/>
    </source>
</evidence>
<protein>
    <submittedName>
        <fullName evidence="3">Uncharacterized protein</fullName>
    </submittedName>
</protein>
<sequence>MASALGEVATTPVATTADIVRIHLPSSTVVATSTSPASLVPTPAALHAVSPSPVVTASSAKHHPSVHVKDLAAATSAIVTPEPALPDATPTTLQLDLRTTLTVEPTATPVTTGPGTLVYKAAASFSTLSPVSALTRTYDTYSAATSSAVPLPNPDLETDNIVTEDSTSKRKTLLIASLLTLSTLSALGLFLLCLRYKVFARIRHRRKRGSYFDQGAFAEEGFRGRSTPTKEQKHVAFNLPGSGDHVTLPTVSSGMHAPSGSPPPQIPPASYSPHGWHVFMDPRDGEYEDVTHILSPKAFEPRPGSIGSQDSAIQGGRTSRTSGGGASLSAESYATCESRYSSPSVPRESQEALLESASMVFADRSQTVSPPASPFVATPKASACEFGASSIPAKAQNQVILDNLAMMSLASQDLSSTSAWELELANAASHETSGSLEKLATVELGSRTCVLMHAV</sequence>
<dbReference type="EMBL" id="KB445806">
    <property type="protein sequence ID" value="EMD33543.1"/>
    <property type="molecule type" value="Genomic_DNA"/>
</dbReference>
<keyword evidence="2" id="KW-0812">Transmembrane</keyword>
<gene>
    <name evidence="3" type="ORF">CERSUDRAFT_98645</name>
</gene>
<dbReference type="AlphaFoldDB" id="M2Q9K5"/>
<name>M2Q9K5_CERS8</name>
<feature type="transmembrane region" description="Helical" evidence="2">
    <location>
        <begin position="173"/>
        <end position="198"/>
    </location>
</feature>
<evidence type="ECO:0000256" key="2">
    <source>
        <dbReference type="SAM" id="Phobius"/>
    </source>
</evidence>